<name>A0ABD8A695_9EURY</name>
<sequence length="126" mass="14034">MNGKIGMRALSALFAILLVSVTMVPAVAAYSEAKVYEDALGSVEIVRETASARESYVTVPHKGDSDQKFFVKEWKDEVDGREVWRINVFEVDSRGAVANTRSSETRTTGTTQPVFIYTLELTIWII</sequence>
<protein>
    <submittedName>
        <fullName evidence="1">Uncharacterized protein</fullName>
    </submittedName>
</protein>
<reference evidence="1 2" key="1">
    <citation type="submission" date="2023-10" db="EMBL/GenBank/DDBJ databases">
        <title>The complete genome sequence of Methanoculleus palmolei DSM 4273.</title>
        <authorList>
            <person name="Lai S.-J."/>
            <person name="You Y.-T."/>
            <person name="Chen S.-C."/>
        </authorList>
    </citation>
    <scope>NUCLEOTIDE SEQUENCE [LARGE SCALE GENOMIC DNA]</scope>
    <source>
        <strain evidence="1 2">DSM 4273</strain>
    </source>
</reference>
<keyword evidence="2" id="KW-1185">Reference proteome</keyword>
<evidence type="ECO:0000313" key="1">
    <source>
        <dbReference type="EMBL" id="WOX54997.1"/>
    </source>
</evidence>
<dbReference type="AlphaFoldDB" id="A0ABD8A695"/>
<organism evidence="1 2">
    <name type="scientific">Methanoculleus palmolei</name>
    <dbReference type="NCBI Taxonomy" id="72612"/>
    <lineage>
        <taxon>Archaea</taxon>
        <taxon>Methanobacteriati</taxon>
        <taxon>Methanobacteriota</taxon>
        <taxon>Stenosarchaea group</taxon>
        <taxon>Methanomicrobia</taxon>
        <taxon>Methanomicrobiales</taxon>
        <taxon>Methanomicrobiaceae</taxon>
        <taxon>Methanoculleus</taxon>
    </lineage>
</organism>
<gene>
    <name evidence="1" type="ORF">R6Y95_05855</name>
</gene>
<proteinExistence type="predicted"/>
<dbReference type="Proteomes" id="UP001626603">
    <property type="component" value="Chromosome"/>
</dbReference>
<evidence type="ECO:0000313" key="2">
    <source>
        <dbReference type="Proteomes" id="UP001626603"/>
    </source>
</evidence>
<dbReference type="EMBL" id="CP137641">
    <property type="protein sequence ID" value="WOX54997.1"/>
    <property type="molecule type" value="Genomic_DNA"/>
</dbReference>
<accession>A0ABD8A695</accession>